<keyword evidence="3" id="KW-1185">Reference proteome</keyword>
<evidence type="ECO:0000313" key="3">
    <source>
        <dbReference type="Proteomes" id="UP000008536"/>
    </source>
</evidence>
<dbReference type="KEGG" id="zro:ZYRO0E10252g"/>
<dbReference type="RefSeq" id="XP_002499366.1">
    <property type="nucleotide sequence ID" value="XM_002499321.1"/>
</dbReference>
<evidence type="ECO:0000256" key="1">
    <source>
        <dbReference type="SAM" id="SignalP"/>
    </source>
</evidence>
<sequence length="154" mass="17236">MQLVVLILVLTSAFNVLVVSDMFRLRTLRSGDIITMEDGPLDDANVTNENNRLRINKDKTDLYAAVDDDHHLLFANNSYASEKTEGYFQQTSKHVASSPFSIKDGYLNYKNSKKFYAVAEDNGYTLYTRAAGGDAVEIVLMVESIDGKEIPDFP</sequence>
<dbReference type="HOGENOM" id="CLU_1705645_0_0_1"/>
<dbReference type="GeneID" id="8204934"/>
<keyword evidence="1" id="KW-0732">Signal</keyword>
<accession>C5E500</accession>
<dbReference type="EMBL" id="CU928181">
    <property type="protein sequence ID" value="CAR31111.1"/>
    <property type="molecule type" value="Genomic_DNA"/>
</dbReference>
<organism evidence="2 3">
    <name type="scientific">Zygosaccharomyces rouxii (strain ATCC 2623 / CBS 732 / NBRC 1130 / NCYC 568 / NRRL Y-229)</name>
    <dbReference type="NCBI Taxonomy" id="559307"/>
    <lineage>
        <taxon>Eukaryota</taxon>
        <taxon>Fungi</taxon>
        <taxon>Dikarya</taxon>
        <taxon>Ascomycota</taxon>
        <taxon>Saccharomycotina</taxon>
        <taxon>Saccharomycetes</taxon>
        <taxon>Saccharomycetales</taxon>
        <taxon>Saccharomycetaceae</taxon>
        <taxon>Zygosaccharomyces</taxon>
    </lineage>
</organism>
<proteinExistence type="predicted"/>
<name>C5E500_ZYGRC</name>
<reference evidence="2 3" key="1">
    <citation type="journal article" date="2009" name="Genome Res.">
        <title>Comparative genomics of protoploid Saccharomycetaceae.</title>
        <authorList>
            <consortium name="The Genolevures Consortium"/>
            <person name="Souciet J.-L."/>
            <person name="Dujon B."/>
            <person name="Gaillardin C."/>
            <person name="Johnston M."/>
            <person name="Baret P.V."/>
            <person name="Cliften P."/>
            <person name="Sherman D.J."/>
            <person name="Weissenbach J."/>
            <person name="Westhof E."/>
            <person name="Wincker P."/>
            <person name="Jubin C."/>
            <person name="Poulain J."/>
            <person name="Barbe V."/>
            <person name="Segurens B."/>
            <person name="Artiguenave F."/>
            <person name="Anthouard V."/>
            <person name="Vacherie B."/>
            <person name="Val M.-E."/>
            <person name="Fulton R.S."/>
            <person name="Minx P."/>
            <person name="Wilson R."/>
            <person name="Durrens P."/>
            <person name="Jean G."/>
            <person name="Marck C."/>
            <person name="Martin T."/>
            <person name="Nikolski M."/>
            <person name="Rolland T."/>
            <person name="Seret M.-L."/>
            <person name="Casaregola S."/>
            <person name="Despons L."/>
            <person name="Fairhead C."/>
            <person name="Fischer G."/>
            <person name="Lafontaine I."/>
            <person name="Leh V."/>
            <person name="Lemaire M."/>
            <person name="de Montigny J."/>
            <person name="Neuveglise C."/>
            <person name="Thierry A."/>
            <person name="Blanc-Lenfle I."/>
            <person name="Bleykasten C."/>
            <person name="Diffels J."/>
            <person name="Fritsch E."/>
            <person name="Frangeul L."/>
            <person name="Goeffon A."/>
            <person name="Jauniaux N."/>
            <person name="Kachouri-Lafond R."/>
            <person name="Payen C."/>
            <person name="Potier S."/>
            <person name="Pribylova L."/>
            <person name="Ozanne C."/>
            <person name="Richard G.-F."/>
            <person name="Sacerdot C."/>
            <person name="Straub M.-L."/>
            <person name="Talla E."/>
        </authorList>
    </citation>
    <scope>NUCLEOTIDE SEQUENCE [LARGE SCALE GENOMIC DNA]</scope>
    <source>
        <strain evidence="2 3">ATCC 2623 / CBS 732 / BCRC 21506 / NBRC 1130 / NCYC 568 / NRRL Y-229</strain>
    </source>
</reference>
<feature type="signal peptide" evidence="1">
    <location>
        <begin position="1"/>
        <end position="20"/>
    </location>
</feature>
<gene>
    <name evidence="2" type="ordered locus">ZYRO0E10252g</name>
</gene>
<dbReference type="Proteomes" id="UP000008536">
    <property type="component" value="Chromosome E"/>
</dbReference>
<evidence type="ECO:0000313" key="2">
    <source>
        <dbReference type="EMBL" id="CAR31111.1"/>
    </source>
</evidence>
<dbReference type="AlphaFoldDB" id="C5E500"/>
<feature type="chain" id="PRO_5002950796" evidence="1">
    <location>
        <begin position="21"/>
        <end position="154"/>
    </location>
</feature>
<protein>
    <submittedName>
        <fullName evidence="2">ZYRO0E10252p</fullName>
    </submittedName>
</protein>
<dbReference type="InParanoid" id="C5E500"/>